<reference evidence="2 3" key="1">
    <citation type="submission" date="2023-10" db="EMBL/GenBank/DDBJ databases">
        <title>Rubellicoccus peritrichatus gen. nov., sp. nov., isolated from an algae of coral reef tank.</title>
        <authorList>
            <person name="Luo J."/>
        </authorList>
    </citation>
    <scope>NUCLEOTIDE SEQUENCE [LARGE SCALE GENOMIC DNA]</scope>
    <source>
        <strain evidence="2 3">CR14</strain>
    </source>
</reference>
<feature type="signal peptide" evidence="1">
    <location>
        <begin position="1"/>
        <end position="24"/>
    </location>
</feature>
<dbReference type="AlphaFoldDB" id="A0AAQ3LD77"/>
<evidence type="ECO:0000313" key="2">
    <source>
        <dbReference type="EMBL" id="WOO41725.1"/>
    </source>
</evidence>
<evidence type="ECO:0008006" key="4">
    <source>
        <dbReference type="Google" id="ProtNLM"/>
    </source>
</evidence>
<sequence length="227" mass="24135">MRHSLTTLKALSLGSLFCLSNAQAALVGYWNMDSNLVAGKLPANAGSQAGTITSNYEEFAVGFEAGIDADITGTTENIIGVSSPNRSVGFYHLGVAFADGAFVMNNFDFTGLSDGSISFAVRGENFFTWDTNLDVDYRVNNGSWVDIAEGLVYSPGFNVANIDFGAALDGVSDVDLRIRTTSWLSISGFLDIDNIQVNAVPEPAAYAALFGLTGLALAVYRKRSKQA</sequence>
<dbReference type="EMBL" id="CP136920">
    <property type="protein sequence ID" value="WOO41725.1"/>
    <property type="molecule type" value="Genomic_DNA"/>
</dbReference>
<name>A0AAQ3LD77_9BACT</name>
<feature type="chain" id="PRO_5042847951" description="PEP-CTERM protein-sorting domain-containing protein" evidence="1">
    <location>
        <begin position="25"/>
        <end position="227"/>
    </location>
</feature>
<evidence type="ECO:0000313" key="3">
    <source>
        <dbReference type="Proteomes" id="UP001304300"/>
    </source>
</evidence>
<proteinExistence type="predicted"/>
<dbReference type="RefSeq" id="WP_317834209.1">
    <property type="nucleotide sequence ID" value="NZ_CP136920.1"/>
</dbReference>
<accession>A0AAQ3LD77</accession>
<keyword evidence="3" id="KW-1185">Reference proteome</keyword>
<keyword evidence="1" id="KW-0732">Signal</keyword>
<evidence type="ECO:0000256" key="1">
    <source>
        <dbReference type="SAM" id="SignalP"/>
    </source>
</evidence>
<protein>
    <recommendedName>
        <fullName evidence="4">PEP-CTERM protein-sorting domain-containing protein</fullName>
    </recommendedName>
</protein>
<organism evidence="2 3">
    <name type="scientific">Rubellicoccus peritrichatus</name>
    <dbReference type="NCBI Taxonomy" id="3080537"/>
    <lineage>
        <taxon>Bacteria</taxon>
        <taxon>Pseudomonadati</taxon>
        <taxon>Verrucomicrobiota</taxon>
        <taxon>Opitutia</taxon>
        <taxon>Puniceicoccales</taxon>
        <taxon>Cerasicoccaceae</taxon>
        <taxon>Rubellicoccus</taxon>
    </lineage>
</organism>
<dbReference type="KEGG" id="puo:RZN69_01395"/>
<dbReference type="Proteomes" id="UP001304300">
    <property type="component" value="Chromosome"/>
</dbReference>
<gene>
    <name evidence="2" type="ORF">RZN69_01395</name>
</gene>